<dbReference type="EMBL" id="GL945435">
    <property type="protein sequence ID" value="EGO23495.1"/>
    <property type="molecule type" value="Genomic_DNA"/>
</dbReference>
<dbReference type="RefSeq" id="XP_007319257.1">
    <property type="nucleotide sequence ID" value="XM_007319195.1"/>
</dbReference>
<name>F8P0C2_SERL9</name>
<evidence type="ECO:0000256" key="1">
    <source>
        <dbReference type="SAM" id="Coils"/>
    </source>
</evidence>
<accession>F8P0C2</accession>
<organism>
    <name type="scientific">Serpula lacrymans var. lacrymans (strain S7.9)</name>
    <name type="common">Dry rot fungus</name>
    <dbReference type="NCBI Taxonomy" id="578457"/>
    <lineage>
        <taxon>Eukaryota</taxon>
        <taxon>Fungi</taxon>
        <taxon>Dikarya</taxon>
        <taxon>Basidiomycota</taxon>
        <taxon>Agaricomycotina</taxon>
        <taxon>Agaricomycetes</taxon>
        <taxon>Agaricomycetidae</taxon>
        <taxon>Boletales</taxon>
        <taxon>Coniophorineae</taxon>
        <taxon>Serpulaceae</taxon>
        <taxon>Serpula</taxon>
    </lineage>
</organism>
<keyword evidence="1" id="KW-0175">Coiled coil</keyword>
<dbReference type="Proteomes" id="UP000008064">
    <property type="component" value="Unassembled WGS sequence"/>
</dbReference>
<evidence type="ECO:0000313" key="2">
    <source>
        <dbReference type="EMBL" id="EGO23495.1"/>
    </source>
</evidence>
<dbReference type="AlphaFoldDB" id="F8P0C2"/>
<protein>
    <submittedName>
        <fullName evidence="2">Uncharacterized protein</fullName>
    </submittedName>
</protein>
<dbReference type="HOGENOM" id="CLU_200121_0_0_1"/>
<proteinExistence type="predicted"/>
<gene>
    <name evidence="2" type="ORF">SERLADRAFT_469492</name>
</gene>
<dbReference type="KEGG" id="sla:SERLADRAFT_469492"/>
<dbReference type="GeneID" id="18819614"/>
<sequence>MKIGEDRSRAEREQLKAVIEQQKADSAESARREAERLVEMDQLKARIREYENRQPDKAATAS</sequence>
<feature type="coiled-coil region" evidence="1">
    <location>
        <begin position="5"/>
        <end position="53"/>
    </location>
</feature>
<reference evidence="2" key="1">
    <citation type="submission" date="2011-04" db="EMBL/GenBank/DDBJ databases">
        <title>Evolution of plant cell wall degrading machinery underlies the functional diversity of forest fungi.</title>
        <authorList>
            <consortium name="US DOE Joint Genome Institute (JGI-PGF)"/>
            <person name="Eastwood D.C."/>
            <person name="Floudas D."/>
            <person name="Binder M."/>
            <person name="Majcherczyk A."/>
            <person name="Schneider P."/>
            <person name="Aerts A."/>
            <person name="Asiegbu F.O."/>
            <person name="Baker S.E."/>
            <person name="Barry K."/>
            <person name="Bendiksby M."/>
            <person name="Blumentritt M."/>
            <person name="Coutinho P.M."/>
            <person name="Cullen D."/>
            <person name="Cullen D."/>
            <person name="Gathman A."/>
            <person name="Goodell B."/>
            <person name="Henrissat B."/>
            <person name="Ihrmark K."/>
            <person name="Kauserud H."/>
            <person name="Kohler A."/>
            <person name="LaButti K."/>
            <person name="Lapidus A."/>
            <person name="Lavin J.L."/>
            <person name="Lee Y.-H."/>
            <person name="Lindquist E."/>
            <person name="Lilly W."/>
            <person name="Lucas S."/>
            <person name="Morin E."/>
            <person name="Murat C."/>
            <person name="Oguiza J.A."/>
            <person name="Park J."/>
            <person name="Pisabarro A.G."/>
            <person name="Riley R."/>
            <person name="Rosling A."/>
            <person name="Salamov A."/>
            <person name="Schmidt O."/>
            <person name="Schmutz J."/>
            <person name="Skrede I."/>
            <person name="Stenlid J."/>
            <person name="Wiebenga A."/>
            <person name="Xie X."/>
            <person name="Kues U."/>
            <person name="Hibbett D.S."/>
            <person name="Hoffmeister D."/>
            <person name="Hogberg N."/>
            <person name="Martin F."/>
            <person name="Grigoriev I.V."/>
            <person name="Watkinson S.C."/>
        </authorList>
    </citation>
    <scope>NUCLEOTIDE SEQUENCE</scope>
    <source>
        <strain evidence="2">S7.9</strain>
    </source>
</reference>